<dbReference type="PANTHER" id="PTHR32552">
    <property type="entry name" value="FERRICHROME IRON RECEPTOR-RELATED"/>
    <property type="match status" value="1"/>
</dbReference>
<evidence type="ECO:0000313" key="20">
    <source>
        <dbReference type="EMBL" id="QGM93146.1"/>
    </source>
</evidence>
<keyword evidence="4 14" id="KW-1134">Transmembrane beta strand</keyword>
<keyword evidence="11 14" id="KW-0472">Membrane</keyword>
<keyword evidence="21" id="KW-1185">Reference proteome</keyword>
<keyword evidence="6 14" id="KW-0812">Transmembrane</keyword>
<gene>
    <name evidence="20" type="ORF">F7D13_03435</name>
</gene>
<protein>
    <submittedName>
        <fullName evidence="20">TonB-dependent siderophore receptor</fullName>
    </submittedName>
</protein>
<dbReference type="EMBL" id="CP044328">
    <property type="protein sequence ID" value="QGM93146.1"/>
    <property type="molecule type" value="Genomic_DNA"/>
</dbReference>
<evidence type="ECO:0000256" key="16">
    <source>
        <dbReference type="SAM" id="MobiDB-lite"/>
    </source>
</evidence>
<dbReference type="InterPro" id="IPR000531">
    <property type="entry name" value="Beta-barrel_TonB"/>
</dbReference>
<dbReference type="InterPro" id="IPR036942">
    <property type="entry name" value="Beta-barrel_TonB_sf"/>
</dbReference>
<keyword evidence="10 15" id="KW-0798">TonB box</keyword>
<evidence type="ECO:0000256" key="17">
    <source>
        <dbReference type="SAM" id="SignalP"/>
    </source>
</evidence>
<dbReference type="InterPro" id="IPR037066">
    <property type="entry name" value="Plug_dom_sf"/>
</dbReference>
<dbReference type="NCBIfam" id="TIGR01783">
    <property type="entry name" value="TonB-siderophor"/>
    <property type="match status" value="1"/>
</dbReference>
<keyword evidence="8" id="KW-0408">Iron</keyword>
<comment type="similarity">
    <text evidence="2 14 15">Belongs to the TonB-dependent receptor family.</text>
</comment>
<keyword evidence="7 17" id="KW-0732">Signal</keyword>
<feature type="compositionally biased region" description="Polar residues" evidence="16">
    <location>
        <begin position="56"/>
        <end position="66"/>
    </location>
</feature>
<comment type="subcellular location">
    <subcellularLocation>
        <location evidence="1 14">Cell outer membrane</location>
        <topology evidence="1 14">Multi-pass membrane protein</topology>
    </subcellularLocation>
</comment>
<evidence type="ECO:0000256" key="14">
    <source>
        <dbReference type="PROSITE-ProRule" id="PRU01360"/>
    </source>
</evidence>
<keyword evidence="9" id="KW-0406">Ion transport</keyword>
<feature type="compositionally biased region" description="Low complexity" evidence="16">
    <location>
        <begin position="41"/>
        <end position="54"/>
    </location>
</feature>
<keyword evidence="5" id="KW-0410">Iron transport</keyword>
<dbReference type="Gene3D" id="2.40.170.20">
    <property type="entry name" value="TonB-dependent receptor, beta-barrel domain"/>
    <property type="match status" value="1"/>
</dbReference>
<dbReference type="InterPro" id="IPR010105">
    <property type="entry name" value="TonB_sidphr_rcpt"/>
</dbReference>
<dbReference type="InterPro" id="IPR039426">
    <property type="entry name" value="TonB-dep_rcpt-like"/>
</dbReference>
<evidence type="ECO:0000313" key="21">
    <source>
        <dbReference type="Proteomes" id="UP000424673"/>
    </source>
</evidence>
<evidence type="ECO:0000256" key="11">
    <source>
        <dbReference type="ARBA" id="ARBA00023136"/>
    </source>
</evidence>
<dbReference type="CDD" id="cd01347">
    <property type="entry name" value="ligand_gated_channel"/>
    <property type="match status" value="1"/>
</dbReference>
<keyword evidence="13 14" id="KW-0998">Cell outer membrane</keyword>
<organism evidence="20 21">
    <name type="scientific">Methylocystis rosea</name>
    <dbReference type="NCBI Taxonomy" id="173366"/>
    <lineage>
        <taxon>Bacteria</taxon>
        <taxon>Pseudomonadati</taxon>
        <taxon>Pseudomonadota</taxon>
        <taxon>Alphaproteobacteria</taxon>
        <taxon>Hyphomicrobiales</taxon>
        <taxon>Methylocystaceae</taxon>
        <taxon>Methylocystis</taxon>
    </lineage>
</organism>
<evidence type="ECO:0000256" key="2">
    <source>
        <dbReference type="ARBA" id="ARBA00009810"/>
    </source>
</evidence>
<accession>A0ABX6EEA4</accession>
<feature type="chain" id="PRO_5046679959" evidence="17">
    <location>
        <begin position="27"/>
        <end position="786"/>
    </location>
</feature>
<evidence type="ECO:0000256" key="1">
    <source>
        <dbReference type="ARBA" id="ARBA00004571"/>
    </source>
</evidence>
<dbReference type="Pfam" id="PF00593">
    <property type="entry name" value="TonB_dep_Rec_b-barrel"/>
    <property type="match status" value="1"/>
</dbReference>
<dbReference type="PANTHER" id="PTHR32552:SF68">
    <property type="entry name" value="FERRICHROME OUTER MEMBRANE TRANSPORTER_PHAGE RECEPTOR"/>
    <property type="match status" value="1"/>
</dbReference>
<reference evidence="20 21" key="2">
    <citation type="journal article" date="2021" name="AMB Express">
        <title>Isolation and characterisation of Methylocystis spp. for poly-3-hydroxybutyrate production using waste methane feedstocks.</title>
        <authorList>
            <person name="Rumah B.L."/>
            <person name="Stead C.E."/>
            <person name="Claxton Stevens B.H."/>
            <person name="Minton N.P."/>
            <person name="Grosse-Honebrink A."/>
            <person name="Zhang Y."/>
        </authorList>
    </citation>
    <scope>NUCLEOTIDE SEQUENCE [LARGE SCALE GENOMIC DNA]</scope>
    <source>
        <strain evidence="20 21">BRCS1</strain>
    </source>
</reference>
<dbReference type="PROSITE" id="PS52016">
    <property type="entry name" value="TONB_DEPENDENT_REC_3"/>
    <property type="match status" value="1"/>
</dbReference>
<evidence type="ECO:0000256" key="15">
    <source>
        <dbReference type="RuleBase" id="RU003357"/>
    </source>
</evidence>
<evidence type="ECO:0000256" key="6">
    <source>
        <dbReference type="ARBA" id="ARBA00022692"/>
    </source>
</evidence>
<evidence type="ECO:0000256" key="3">
    <source>
        <dbReference type="ARBA" id="ARBA00022448"/>
    </source>
</evidence>
<evidence type="ECO:0000256" key="13">
    <source>
        <dbReference type="ARBA" id="ARBA00023237"/>
    </source>
</evidence>
<dbReference type="InterPro" id="IPR012910">
    <property type="entry name" value="Plug_dom"/>
</dbReference>
<dbReference type="Proteomes" id="UP000424673">
    <property type="component" value="Chromosome"/>
</dbReference>
<dbReference type="Pfam" id="PF07715">
    <property type="entry name" value="Plug"/>
    <property type="match status" value="1"/>
</dbReference>
<evidence type="ECO:0000259" key="19">
    <source>
        <dbReference type="Pfam" id="PF07715"/>
    </source>
</evidence>
<dbReference type="RefSeq" id="WP_154451020.1">
    <property type="nucleotide sequence ID" value="NZ_CP044328.1"/>
</dbReference>
<proteinExistence type="inferred from homology"/>
<feature type="domain" description="TonB-dependent receptor-like beta-barrel" evidence="18">
    <location>
        <begin position="271"/>
        <end position="748"/>
    </location>
</feature>
<evidence type="ECO:0000256" key="12">
    <source>
        <dbReference type="ARBA" id="ARBA00023170"/>
    </source>
</evidence>
<evidence type="ECO:0000259" key="18">
    <source>
        <dbReference type="Pfam" id="PF00593"/>
    </source>
</evidence>
<evidence type="ECO:0000256" key="7">
    <source>
        <dbReference type="ARBA" id="ARBA00022729"/>
    </source>
</evidence>
<evidence type="ECO:0000256" key="10">
    <source>
        <dbReference type="ARBA" id="ARBA00023077"/>
    </source>
</evidence>
<name>A0ABX6EEA4_9HYPH</name>
<sequence length="786" mass="85627">MNSSVLLRGVSAGALLLAFASECAHAQQALPTISVGGRQRPPSTHSSGPPTGEPATSDSGPSSNFPSEPKTPAEGYVVNDAITATKTDIPIRETPVSVNVVPKQVMVDQNNTTVQEALENVPGVRSNNNELEGYNFKIRGFQSLNIYRNNLSFGNVSPGILDTANLERIEVLKGPASVLFGRAEPGGLINLVTKQPLDRARYVVDQQFGSFNWYRTQWDFTSPVAEVPGFAYRVSGAYQNNGSFRGYSGGGERVLVAPVVSYRPSAWTELTLEGQYSGQKSQSDVGIPTIGPRPAPVPLSRSYQEANDPRDRIESYLVSYKLRQNLNEDWKVTNRFLYAAAPILDKPNITPLCVTPMCVDADGRTLQRTGQYQFASSRTFSTNIDLEGKFEALGGKHTFLMGLDYLNTYYDYYFANGAALYPIDIFSPIYGTVPSFAYFDSQIGSGFKFHSSVLARQKGLYVQDYVTWFDRLHVLVGVRYDVADQTIGTSSSFENGGGVYDASKDLAIASRLRSPTAIDRGWSPRAGVVYDILPQVSIYGSYSRSFGQNNGFTADKQPLGPQRGLQWEVGLKAEPLPGLSATLAIFQITKSGVPTRDLASLASMAQKLAGLQRSRGIEFDVIGRITDRMTIVGNYALIDAKVIADSPVNRLNPFGFYDSTIFGEGGGLLGNHLDNVPRHSGKIFLTYAFGDNGLGLRVGGGVTASTRAWGDIQNTFVLPGWARLDAFASYATLVEGYKLTAQLNLKNINNAQYFTGVDDFFNYNVPPLNAIPANPFTATGQIRVEF</sequence>
<evidence type="ECO:0000256" key="4">
    <source>
        <dbReference type="ARBA" id="ARBA00022452"/>
    </source>
</evidence>
<evidence type="ECO:0000256" key="9">
    <source>
        <dbReference type="ARBA" id="ARBA00023065"/>
    </source>
</evidence>
<dbReference type="SUPFAM" id="SSF56935">
    <property type="entry name" value="Porins"/>
    <property type="match status" value="1"/>
</dbReference>
<feature type="region of interest" description="Disordered" evidence="16">
    <location>
        <begin position="32"/>
        <end position="75"/>
    </location>
</feature>
<feature type="domain" description="TonB-dependent receptor plug" evidence="19">
    <location>
        <begin position="91"/>
        <end position="187"/>
    </location>
</feature>
<keyword evidence="12 20" id="KW-0675">Receptor</keyword>
<reference evidence="21" key="1">
    <citation type="submission" date="2019-09" db="EMBL/GenBank/DDBJ databases">
        <title>Isolation and complete genome sequencing of Methylocystis species.</title>
        <authorList>
            <person name="Rumah B.L."/>
            <person name="Stead C.E."/>
            <person name="Stevens B.C."/>
            <person name="Minton N.P."/>
            <person name="Grosse-Honebrink A."/>
            <person name="Zhang Y."/>
        </authorList>
    </citation>
    <scope>NUCLEOTIDE SEQUENCE [LARGE SCALE GENOMIC DNA]</scope>
    <source>
        <strain evidence="21">BRCS1</strain>
    </source>
</reference>
<evidence type="ECO:0000256" key="8">
    <source>
        <dbReference type="ARBA" id="ARBA00023004"/>
    </source>
</evidence>
<feature type="signal peptide" evidence="17">
    <location>
        <begin position="1"/>
        <end position="26"/>
    </location>
</feature>
<dbReference type="Gene3D" id="2.170.130.10">
    <property type="entry name" value="TonB-dependent receptor, plug domain"/>
    <property type="match status" value="1"/>
</dbReference>
<keyword evidence="3 14" id="KW-0813">Transport</keyword>
<evidence type="ECO:0000256" key="5">
    <source>
        <dbReference type="ARBA" id="ARBA00022496"/>
    </source>
</evidence>